<reference evidence="15" key="3">
    <citation type="submission" date="2025-08" db="UniProtKB">
        <authorList>
            <consortium name="Ensembl"/>
        </authorList>
    </citation>
    <scope>IDENTIFICATION</scope>
</reference>
<dbReference type="GO" id="GO:0030215">
    <property type="term" value="F:semaphorin receptor binding"/>
    <property type="evidence" value="ECO:0007669"/>
    <property type="project" value="InterPro"/>
</dbReference>
<dbReference type="InterPro" id="IPR036179">
    <property type="entry name" value="Ig-like_dom_sf"/>
</dbReference>
<name>A0A3P9AH21_ESOLU</name>
<evidence type="ECO:0000256" key="12">
    <source>
        <dbReference type="SAM" id="SignalP"/>
    </source>
</evidence>
<evidence type="ECO:0000256" key="5">
    <source>
        <dbReference type="ARBA" id="ARBA00022782"/>
    </source>
</evidence>
<dbReference type="OrthoDB" id="9988752at2759"/>
<dbReference type="GO" id="GO:0071526">
    <property type="term" value="P:semaphorin-plexin signaling pathway"/>
    <property type="evidence" value="ECO:0007669"/>
    <property type="project" value="TreeGrafter"/>
</dbReference>
<dbReference type="Proteomes" id="UP000265140">
    <property type="component" value="Chromosome 19"/>
</dbReference>
<evidence type="ECO:0000256" key="6">
    <source>
        <dbReference type="ARBA" id="ARBA00022902"/>
    </source>
</evidence>
<evidence type="ECO:0000256" key="8">
    <source>
        <dbReference type="ARBA" id="ARBA00023180"/>
    </source>
</evidence>
<accession>A0A3P9AH21</accession>
<evidence type="ECO:0000256" key="7">
    <source>
        <dbReference type="ARBA" id="ARBA00023157"/>
    </source>
</evidence>
<dbReference type="InterPro" id="IPR001627">
    <property type="entry name" value="Semap_dom"/>
</dbReference>
<dbReference type="SUPFAM" id="SSF48726">
    <property type="entry name" value="Immunoglobulin"/>
    <property type="match status" value="1"/>
</dbReference>
<sequence length="837" mass="94453">MDSVNSVSVIVFVVLWSSSHSALSVQPRIRLSHKELRELNRTWVFQGSGLSLPPQTMLLDEAHERLYVGTRNTLYSLSLDRVNHQHREIVWASSEAQVEDCLMKGREKSECANYIKVLQQYNGTHLLACGTGAFNPLCATVRIGHTAQAWQFELEEQSVQSGRGRCPYNHNSPVTSTLHRGELYVGLYSDYWENDAALCRINNHSYTRTERDDRQQLNEPKFIGSMVIPDNDDRDDDKVYFFFTEREVDAEGANKAVYTRVGRVCANDQGGQRMLVNRWSSFLKTRLICSVAGPNGIATHFDDLVDVFLLKNKDKKNPEIFGLFRTTSSVFQGYAVCMYYMDDVRAVFNGQFAHRERPEHHWSPYEGWVPFPRPGSCASKVNGGEFSGSKDFPDEVLRFVRSHPAMFSPVLPVYRRPVLLQTEPGGRRLTQMAVDRVQAQDGHYHVLYIGTDDSVVLKVITIYNTDTDTIEEVLLEELQVFKVPVPINEIIISAKRQQLYVGSEVGVAQIKLHQCNLYGFDCADCCLARDPYCAWDGLTCSPYYPAGVYTKSRRFRRQDVRHGNAVQLCNGLQIDGVQFQGVEERQVYGVEGNSTLLECTPRSLQARVLWYIQRGPDKEEVRGDDRVVMTTHGLLFLHIQSADAGMYVCQTVEHGYIHTLLQVTLHVLGGQKVVTLLHRTWEEGGEGKTRAAHHQRSRDISPASDTVFNSEPRSKIPGAVPRPSLVPAPDLKSMLPPPAAGPKSRPSGRVRGLQSGLPGPVSQLWYKEFLQLLGYGDAQRVEEYCEKVWCSEKRRRKTKCRYTQPPGGGERMGGGRGERMGGGRGEPHRAPRHTLDT</sequence>
<reference evidence="16" key="1">
    <citation type="journal article" date="2014" name="PLoS ONE">
        <title>The genome and linkage map of the northern pike (Esox lucius): conserved synteny revealed between the salmonid sister group and the Neoteleostei.</title>
        <authorList>
            <person name="Rondeau E.B."/>
            <person name="Minkley D.R."/>
            <person name="Leong J.S."/>
            <person name="Messmer A.M."/>
            <person name="Jantzen J.R."/>
            <person name="von Schalburg K.R."/>
            <person name="Lemon C."/>
            <person name="Bird N.H."/>
            <person name="Koop B.F."/>
        </authorList>
    </citation>
    <scope>NUCLEOTIDE SEQUENCE</scope>
</reference>
<keyword evidence="7" id="KW-1015">Disulfide bond</keyword>
<dbReference type="FunFam" id="2.60.40.10:FF:000030">
    <property type="entry name" value="Semaphorin 3F like"/>
    <property type="match status" value="1"/>
</dbReference>
<dbReference type="GO" id="GO:0007411">
    <property type="term" value="P:axon guidance"/>
    <property type="evidence" value="ECO:0007669"/>
    <property type="project" value="TreeGrafter"/>
</dbReference>
<keyword evidence="3" id="KW-0964">Secreted</keyword>
<dbReference type="GO" id="GO:0005886">
    <property type="term" value="C:plasma membrane"/>
    <property type="evidence" value="ECO:0007669"/>
    <property type="project" value="TreeGrafter"/>
</dbReference>
<feature type="chain" id="PRO_5044332967" description="Sema domain, immunoglobulin domain (Ig), short basic domain, secreted, (semaphorin) 3E" evidence="12">
    <location>
        <begin position="25"/>
        <end position="837"/>
    </location>
</feature>
<comment type="subcellular location">
    <subcellularLocation>
        <location evidence="1">Secreted</location>
    </subcellularLocation>
</comment>
<dbReference type="Gene3D" id="3.30.1680.10">
    <property type="entry name" value="ligand-binding face of the semaphorins, domain 2"/>
    <property type="match status" value="1"/>
</dbReference>
<dbReference type="GO" id="GO:0045499">
    <property type="term" value="F:chemorepellent activity"/>
    <property type="evidence" value="ECO:0007669"/>
    <property type="project" value="TreeGrafter"/>
</dbReference>
<dbReference type="InterPro" id="IPR016201">
    <property type="entry name" value="PSI"/>
</dbReference>
<dbReference type="GO" id="GO:0038191">
    <property type="term" value="F:neuropilin binding"/>
    <property type="evidence" value="ECO:0007669"/>
    <property type="project" value="Ensembl"/>
</dbReference>
<gene>
    <name evidence="15" type="primary">SEMA3E</name>
</gene>
<dbReference type="InterPro" id="IPR027231">
    <property type="entry name" value="Semaphorin"/>
</dbReference>
<dbReference type="InParanoid" id="A0A3P9AH21"/>
<dbReference type="SMART" id="SM00409">
    <property type="entry name" value="IG"/>
    <property type="match status" value="1"/>
</dbReference>
<dbReference type="InterPro" id="IPR013151">
    <property type="entry name" value="Immunoglobulin_dom"/>
</dbReference>
<evidence type="ECO:0000256" key="1">
    <source>
        <dbReference type="ARBA" id="ARBA00004613"/>
    </source>
</evidence>
<dbReference type="PANTHER" id="PTHR11036">
    <property type="entry name" value="SEMAPHORIN"/>
    <property type="match status" value="1"/>
</dbReference>
<feature type="compositionally biased region" description="Basic and acidic residues" evidence="11">
    <location>
        <begin position="816"/>
        <end position="837"/>
    </location>
</feature>
<dbReference type="InterPro" id="IPR036352">
    <property type="entry name" value="Semap_dom_sf"/>
</dbReference>
<evidence type="ECO:0000256" key="2">
    <source>
        <dbReference type="ARBA" id="ARBA00009492"/>
    </source>
</evidence>
<dbReference type="PROSITE" id="PS50835">
    <property type="entry name" value="IG_LIKE"/>
    <property type="match status" value="1"/>
</dbReference>
<dbReference type="InterPro" id="IPR015943">
    <property type="entry name" value="WD40/YVTN_repeat-like_dom_sf"/>
</dbReference>
<feature type="region of interest" description="Disordered" evidence="11">
    <location>
        <begin position="684"/>
        <end position="757"/>
    </location>
</feature>
<dbReference type="InterPro" id="IPR007110">
    <property type="entry name" value="Ig-like_dom"/>
</dbReference>
<keyword evidence="5" id="KW-0221">Differentiation</keyword>
<dbReference type="FunFam" id="2.130.10.10:FF:000015">
    <property type="entry name" value="Semaphorin 3B"/>
    <property type="match status" value="1"/>
</dbReference>
<evidence type="ECO:0000256" key="10">
    <source>
        <dbReference type="PROSITE-ProRule" id="PRU00352"/>
    </source>
</evidence>
<dbReference type="Ensembl" id="ENSELUT00000031827.3">
    <property type="protein sequence ID" value="ENSELUP00000039985.2"/>
    <property type="gene ID" value="ENSELUG00000020316.3"/>
</dbReference>
<dbReference type="GeneID" id="105018428"/>
<comment type="caution">
    <text evidence="10">Lacks conserved residue(s) required for the propagation of feature annotation.</text>
</comment>
<dbReference type="InterPro" id="IPR013783">
    <property type="entry name" value="Ig-like_fold"/>
</dbReference>
<dbReference type="GO" id="GO:0002040">
    <property type="term" value="P:sprouting angiogenesis"/>
    <property type="evidence" value="ECO:0007669"/>
    <property type="project" value="Ensembl"/>
</dbReference>
<dbReference type="PANTHER" id="PTHR11036:SF22">
    <property type="entry name" value="SEMAPHORIN-3E"/>
    <property type="match status" value="1"/>
</dbReference>
<dbReference type="SMART" id="SM00630">
    <property type="entry name" value="Sema"/>
    <property type="match status" value="1"/>
</dbReference>
<evidence type="ECO:0000256" key="3">
    <source>
        <dbReference type="ARBA" id="ARBA00022525"/>
    </source>
</evidence>
<reference evidence="15" key="2">
    <citation type="submission" date="2020-02" db="EMBL/GenBank/DDBJ databases">
        <title>Esox lucius (northern pike) genome, fEsoLuc1, primary haplotype.</title>
        <authorList>
            <person name="Myers G."/>
            <person name="Karagic N."/>
            <person name="Meyer A."/>
            <person name="Pippel M."/>
            <person name="Reichard M."/>
            <person name="Winkler S."/>
            <person name="Tracey A."/>
            <person name="Sims Y."/>
            <person name="Howe K."/>
            <person name="Rhie A."/>
            <person name="Formenti G."/>
            <person name="Durbin R."/>
            <person name="Fedrigo O."/>
            <person name="Jarvis E.D."/>
        </authorList>
    </citation>
    <scope>NUCLEOTIDE SEQUENCE [LARGE SCALE GENOMIC DNA]</scope>
</reference>
<dbReference type="Pfam" id="PF01403">
    <property type="entry name" value="Sema"/>
    <property type="match status" value="1"/>
</dbReference>
<evidence type="ECO:0000256" key="4">
    <source>
        <dbReference type="ARBA" id="ARBA00022729"/>
    </source>
</evidence>
<proteinExistence type="inferred from homology"/>
<dbReference type="PROSITE" id="PS51004">
    <property type="entry name" value="SEMA"/>
    <property type="match status" value="1"/>
</dbReference>
<dbReference type="RefSeq" id="XP_019896017.1">
    <property type="nucleotide sequence ID" value="XM_020040458.2"/>
</dbReference>
<dbReference type="FunCoup" id="A0A3P9AH21">
    <property type="interactions" value="130"/>
</dbReference>
<dbReference type="GO" id="GO:0001755">
    <property type="term" value="P:neural crest cell migration"/>
    <property type="evidence" value="ECO:0007669"/>
    <property type="project" value="Ensembl"/>
</dbReference>
<dbReference type="InterPro" id="IPR003599">
    <property type="entry name" value="Ig_sub"/>
</dbReference>
<dbReference type="GO" id="GO:0030335">
    <property type="term" value="P:positive regulation of cell migration"/>
    <property type="evidence" value="ECO:0007669"/>
    <property type="project" value="TreeGrafter"/>
</dbReference>
<dbReference type="Pfam" id="PF00047">
    <property type="entry name" value="ig"/>
    <property type="match status" value="1"/>
</dbReference>
<keyword evidence="4 12" id="KW-0732">Signal</keyword>
<dbReference type="STRING" id="8010.ENSELUP00000039985"/>
<dbReference type="GeneTree" id="ENSGT00940000158437"/>
<keyword evidence="9" id="KW-0393">Immunoglobulin domain</keyword>
<organism evidence="15 16">
    <name type="scientific">Esox lucius</name>
    <name type="common">Northern pike</name>
    <dbReference type="NCBI Taxonomy" id="8010"/>
    <lineage>
        <taxon>Eukaryota</taxon>
        <taxon>Metazoa</taxon>
        <taxon>Chordata</taxon>
        <taxon>Craniata</taxon>
        <taxon>Vertebrata</taxon>
        <taxon>Euteleostomi</taxon>
        <taxon>Actinopterygii</taxon>
        <taxon>Neopterygii</taxon>
        <taxon>Teleostei</taxon>
        <taxon>Protacanthopterygii</taxon>
        <taxon>Esociformes</taxon>
        <taxon>Esocidae</taxon>
        <taxon>Esox</taxon>
    </lineage>
</organism>
<evidence type="ECO:0000259" key="14">
    <source>
        <dbReference type="PROSITE" id="PS51004"/>
    </source>
</evidence>
<dbReference type="SMART" id="SM00423">
    <property type="entry name" value="PSI"/>
    <property type="match status" value="1"/>
</dbReference>
<dbReference type="Bgee" id="ENSELUG00000020316">
    <property type="expression patterns" value="Expressed in testis and 9 other cell types or tissues"/>
</dbReference>
<evidence type="ECO:0000313" key="16">
    <source>
        <dbReference type="Proteomes" id="UP000265140"/>
    </source>
</evidence>
<feature type="domain" description="Ig-like" evidence="13">
    <location>
        <begin position="591"/>
        <end position="650"/>
    </location>
</feature>
<feature type="compositionally biased region" description="Gly residues" evidence="11">
    <location>
        <begin position="806"/>
        <end position="815"/>
    </location>
</feature>
<dbReference type="GO" id="GO:0005615">
    <property type="term" value="C:extracellular space"/>
    <property type="evidence" value="ECO:0007669"/>
    <property type="project" value="TreeGrafter"/>
</dbReference>
<dbReference type="GO" id="GO:2000289">
    <property type="term" value="P:regulation of photoreceptor cell axon guidance"/>
    <property type="evidence" value="ECO:0007669"/>
    <property type="project" value="Ensembl"/>
</dbReference>
<dbReference type="SUPFAM" id="SSF101912">
    <property type="entry name" value="Sema domain"/>
    <property type="match status" value="1"/>
</dbReference>
<feature type="region of interest" description="Disordered" evidence="11">
    <location>
        <begin position="799"/>
        <end position="837"/>
    </location>
</feature>
<dbReference type="Gene3D" id="2.130.10.10">
    <property type="entry name" value="YVTN repeat-like/Quinoprotein amine dehydrogenase"/>
    <property type="match status" value="1"/>
</dbReference>
<feature type="domain" description="Sema" evidence="14">
    <location>
        <begin position="28"/>
        <end position="512"/>
    </location>
</feature>
<protein>
    <recommendedName>
        <fullName evidence="17">Sema domain, immunoglobulin domain (Ig), short basic domain, secreted, (semaphorin) 3E</fullName>
    </recommendedName>
</protein>
<keyword evidence="6" id="KW-0524">Neurogenesis</keyword>
<evidence type="ECO:0000256" key="9">
    <source>
        <dbReference type="ARBA" id="ARBA00023319"/>
    </source>
</evidence>
<dbReference type="CTD" id="9723"/>
<comment type="similarity">
    <text evidence="2">Belongs to the semaphorin family.</text>
</comment>
<dbReference type="Gene3D" id="2.60.40.10">
    <property type="entry name" value="Immunoglobulins"/>
    <property type="match status" value="1"/>
</dbReference>
<dbReference type="OMA" id="REGPEYH"/>
<evidence type="ECO:0000313" key="15">
    <source>
        <dbReference type="Ensembl" id="ENSELUP00000039985.2"/>
    </source>
</evidence>
<dbReference type="CDD" id="cd05871">
    <property type="entry name" value="Ig_Sema3"/>
    <property type="match status" value="1"/>
</dbReference>
<evidence type="ECO:0000259" key="13">
    <source>
        <dbReference type="PROSITE" id="PS50835"/>
    </source>
</evidence>
<keyword evidence="8" id="KW-0325">Glycoprotein</keyword>
<reference evidence="15" key="4">
    <citation type="submission" date="2025-09" db="UniProtKB">
        <authorList>
            <consortium name="Ensembl"/>
        </authorList>
    </citation>
    <scope>IDENTIFICATION</scope>
</reference>
<keyword evidence="16" id="KW-1185">Reference proteome</keyword>
<dbReference type="AlphaFoldDB" id="A0A3P9AH21"/>
<dbReference type="SUPFAM" id="SSF103575">
    <property type="entry name" value="Plexin repeat"/>
    <property type="match status" value="1"/>
</dbReference>
<evidence type="ECO:0008006" key="17">
    <source>
        <dbReference type="Google" id="ProtNLM"/>
    </source>
</evidence>
<feature type="signal peptide" evidence="12">
    <location>
        <begin position="1"/>
        <end position="24"/>
    </location>
</feature>
<evidence type="ECO:0000256" key="11">
    <source>
        <dbReference type="SAM" id="MobiDB-lite"/>
    </source>
</evidence>